<dbReference type="Gene3D" id="3.10.450.50">
    <property type="match status" value="1"/>
</dbReference>
<dbReference type="EMBL" id="JAEUBG010005401">
    <property type="protein sequence ID" value="KAH3675514.1"/>
    <property type="molecule type" value="Genomic_DNA"/>
</dbReference>
<dbReference type="OrthoDB" id="25408at2759"/>
<dbReference type="AlphaFoldDB" id="A0A9P8TE64"/>
<dbReference type="Proteomes" id="UP000774326">
    <property type="component" value="Unassembled WGS sequence"/>
</dbReference>
<accession>A0A9P8TE64</accession>
<comment type="caution">
    <text evidence="1">The sequence shown here is derived from an EMBL/GenBank/DDBJ whole genome shotgun (WGS) entry which is preliminary data.</text>
</comment>
<sequence>RTVKDLFLTLDKQFNPTVEPIEQFASKILPQLKSDSPVILNGNPLLGKPNFQQQWVHFPVTQHTVTSIDYHVVPGTNIVIINLSGKVKFDENGYTKMGQSADIPPKNSAGGNRPIWGSANGFNAQMVIDDSGLVNLQSEFINSFNWKVVFSPSDSMVKV</sequence>
<feature type="non-terminal residue" evidence="1">
    <location>
        <position position="1"/>
    </location>
</feature>
<reference evidence="1" key="2">
    <citation type="submission" date="2021-01" db="EMBL/GenBank/DDBJ databases">
        <authorList>
            <person name="Schikora-Tamarit M.A."/>
        </authorList>
    </citation>
    <scope>NUCLEOTIDE SEQUENCE</scope>
    <source>
        <strain evidence="1">CBS2887</strain>
    </source>
</reference>
<dbReference type="SUPFAM" id="SSF54427">
    <property type="entry name" value="NTF2-like"/>
    <property type="match status" value="1"/>
</dbReference>
<protein>
    <submittedName>
        <fullName evidence="1">Uncharacterized protein</fullName>
    </submittedName>
</protein>
<dbReference type="Pfam" id="PF10429">
    <property type="entry name" value="Mtr2"/>
    <property type="match status" value="1"/>
</dbReference>
<dbReference type="InterPro" id="IPR019488">
    <property type="entry name" value="Nucl_pore_RNA_shuttling_Mtr2"/>
</dbReference>
<dbReference type="InterPro" id="IPR032710">
    <property type="entry name" value="NTF2-like_dom_sf"/>
</dbReference>
<gene>
    <name evidence="1" type="ORF">WICPIJ_009345</name>
</gene>
<evidence type="ECO:0000313" key="1">
    <source>
        <dbReference type="EMBL" id="KAH3675514.1"/>
    </source>
</evidence>
<organism evidence="1 2">
    <name type="scientific">Wickerhamomyces pijperi</name>
    <name type="common">Yeast</name>
    <name type="synonym">Pichia pijperi</name>
    <dbReference type="NCBI Taxonomy" id="599730"/>
    <lineage>
        <taxon>Eukaryota</taxon>
        <taxon>Fungi</taxon>
        <taxon>Dikarya</taxon>
        <taxon>Ascomycota</taxon>
        <taxon>Saccharomycotina</taxon>
        <taxon>Saccharomycetes</taxon>
        <taxon>Phaffomycetales</taxon>
        <taxon>Wickerhamomycetaceae</taxon>
        <taxon>Wickerhamomyces</taxon>
    </lineage>
</organism>
<proteinExistence type="predicted"/>
<evidence type="ECO:0000313" key="2">
    <source>
        <dbReference type="Proteomes" id="UP000774326"/>
    </source>
</evidence>
<keyword evidence="2" id="KW-1185">Reference proteome</keyword>
<name>A0A9P8TE64_WICPI</name>
<reference evidence="1" key="1">
    <citation type="journal article" date="2021" name="Open Biol.">
        <title>Shared evolutionary footprints suggest mitochondrial oxidative damage underlies multiple complex I losses in fungi.</title>
        <authorList>
            <person name="Schikora-Tamarit M.A."/>
            <person name="Marcet-Houben M."/>
            <person name="Nosek J."/>
            <person name="Gabaldon T."/>
        </authorList>
    </citation>
    <scope>NUCLEOTIDE SEQUENCE</scope>
    <source>
        <strain evidence="1">CBS2887</strain>
    </source>
</reference>